<proteinExistence type="predicted"/>
<feature type="compositionally biased region" description="Basic and acidic residues" evidence="2">
    <location>
        <begin position="71"/>
        <end position="82"/>
    </location>
</feature>
<name>A0A016S3L3_9BILA</name>
<keyword evidence="1" id="KW-0067">ATP-binding</keyword>
<feature type="transmembrane region" description="Helical" evidence="3">
    <location>
        <begin position="7"/>
        <end position="27"/>
    </location>
</feature>
<keyword evidence="1" id="KW-0547">Nucleotide-binding</keyword>
<reference evidence="5" key="1">
    <citation type="journal article" date="2015" name="Nat. Genet.">
        <title>The genome and transcriptome of the zoonotic hookworm Ancylostoma ceylanicum identify infection-specific gene families.</title>
        <authorList>
            <person name="Schwarz E.M."/>
            <person name="Hu Y."/>
            <person name="Antoshechkin I."/>
            <person name="Miller M.M."/>
            <person name="Sternberg P.W."/>
            <person name="Aroian R.V."/>
        </authorList>
    </citation>
    <scope>NUCLEOTIDE SEQUENCE</scope>
    <source>
        <strain evidence="5">HY135</strain>
    </source>
</reference>
<organism evidence="4 5">
    <name type="scientific">Ancylostoma ceylanicum</name>
    <dbReference type="NCBI Taxonomy" id="53326"/>
    <lineage>
        <taxon>Eukaryota</taxon>
        <taxon>Metazoa</taxon>
        <taxon>Ecdysozoa</taxon>
        <taxon>Nematoda</taxon>
        <taxon>Chromadorea</taxon>
        <taxon>Rhabditida</taxon>
        <taxon>Rhabditina</taxon>
        <taxon>Rhabditomorpha</taxon>
        <taxon>Strongyloidea</taxon>
        <taxon>Ancylostomatidae</taxon>
        <taxon>Ancylostomatinae</taxon>
        <taxon>Ancylostoma</taxon>
    </lineage>
</organism>
<keyword evidence="3" id="KW-0472">Membrane</keyword>
<dbReference type="GO" id="GO:0005524">
    <property type="term" value="F:ATP binding"/>
    <property type="evidence" value="ECO:0007669"/>
    <property type="project" value="UniProtKB-UniRule"/>
</dbReference>
<dbReference type="InterPro" id="IPR017441">
    <property type="entry name" value="Protein_kinase_ATP_BS"/>
</dbReference>
<evidence type="ECO:0000313" key="4">
    <source>
        <dbReference type="EMBL" id="EYB85255.1"/>
    </source>
</evidence>
<gene>
    <name evidence="4" type="primary">Acey_s0302.g1872</name>
    <name evidence="4" type="ORF">Y032_0302g1872</name>
</gene>
<keyword evidence="5" id="KW-1185">Reference proteome</keyword>
<dbReference type="OrthoDB" id="20524at2759"/>
<feature type="binding site" evidence="1">
    <location>
        <position position="139"/>
    </location>
    <ligand>
        <name>ATP</name>
        <dbReference type="ChEBI" id="CHEBI:30616"/>
    </ligand>
</feature>
<keyword evidence="3" id="KW-1133">Transmembrane helix</keyword>
<evidence type="ECO:0000313" key="5">
    <source>
        <dbReference type="Proteomes" id="UP000024635"/>
    </source>
</evidence>
<evidence type="ECO:0008006" key="6">
    <source>
        <dbReference type="Google" id="ProtNLM"/>
    </source>
</evidence>
<dbReference type="PROSITE" id="PS00107">
    <property type="entry name" value="PROTEIN_KINASE_ATP"/>
    <property type="match status" value="1"/>
</dbReference>
<comment type="caution">
    <text evidence="4">The sequence shown here is derived from an EMBL/GenBank/DDBJ whole genome shotgun (WGS) entry which is preliminary data.</text>
</comment>
<evidence type="ECO:0000256" key="1">
    <source>
        <dbReference type="PROSITE-ProRule" id="PRU10141"/>
    </source>
</evidence>
<feature type="compositionally biased region" description="Basic residues" evidence="2">
    <location>
        <begin position="37"/>
        <end position="48"/>
    </location>
</feature>
<dbReference type="Gene3D" id="3.30.200.20">
    <property type="entry name" value="Phosphorylase Kinase, domain 1"/>
    <property type="match status" value="1"/>
</dbReference>
<protein>
    <recommendedName>
        <fullName evidence="6">Protein kinase domain-containing protein</fullName>
    </recommendedName>
</protein>
<dbReference type="AlphaFoldDB" id="A0A016S3L3"/>
<dbReference type="EMBL" id="JARK01001638">
    <property type="protein sequence ID" value="EYB85255.1"/>
    <property type="molecule type" value="Genomic_DNA"/>
</dbReference>
<accession>A0A016S3L3</accession>
<dbReference type="SUPFAM" id="SSF56112">
    <property type="entry name" value="Protein kinase-like (PK-like)"/>
    <property type="match status" value="1"/>
</dbReference>
<feature type="region of interest" description="Disordered" evidence="2">
    <location>
        <begin position="30"/>
        <end position="96"/>
    </location>
</feature>
<sequence length="231" mass="26451">MTCLHRVTFNLIFYSASSFVLYSWSWAGTRSKDNMSSRHRKNSKKRTSGGKSGTKGGKRISDKLKRKRRKYKEEKGHERDNKSASASLRPIEEQRKGKDGDKIVIEGVIYTRGKKIGRGGSGSVWQITREVDGTKFALKEASLRRNGAVYRGEVDRLQALKDAPHIITLIAQATHTSQTHASICERFSMKTGQRGLYVLNEEHTRPTQDRKRLRALHQRRDYIREWVCASD</sequence>
<dbReference type="Proteomes" id="UP000024635">
    <property type="component" value="Unassembled WGS sequence"/>
</dbReference>
<dbReference type="InterPro" id="IPR011009">
    <property type="entry name" value="Kinase-like_dom_sf"/>
</dbReference>
<evidence type="ECO:0000256" key="2">
    <source>
        <dbReference type="SAM" id="MobiDB-lite"/>
    </source>
</evidence>
<evidence type="ECO:0000256" key="3">
    <source>
        <dbReference type="SAM" id="Phobius"/>
    </source>
</evidence>
<keyword evidence="3" id="KW-0812">Transmembrane</keyword>